<proteinExistence type="predicted"/>
<dbReference type="Proteomes" id="UP001632038">
    <property type="component" value="Unassembled WGS sequence"/>
</dbReference>
<evidence type="ECO:0000313" key="1">
    <source>
        <dbReference type="EMBL" id="KAL3652424.1"/>
    </source>
</evidence>
<dbReference type="AlphaFoldDB" id="A0ABD3EDX3"/>
<evidence type="ECO:0000313" key="2">
    <source>
        <dbReference type="Proteomes" id="UP001632038"/>
    </source>
</evidence>
<gene>
    <name evidence="1" type="ORF">CASFOL_002105</name>
</gene>
<organism evidence="1 2">
    <name type="scientific">Castilleja foliolosa</name>
    <dbReference type="NCBI Taxonomy" id="1961234"/>
    <lineage>
        <taxon>Eukaryota</taxon>
        <taxon>Viridiplantae</taxon>
        <taxon>Streptophyta</taxon>
        <taxon>Embryophyta</taxon>
        <taxon>Tracheophyta</taxon>
        <taxon>Spermatophyta</taxon>
        <taxon>Magnoliopsida</taxon>
        <taxon>eudicotyledons</taxon>
        <taxon>Gunneridae</taxon>
        <taxon>Pentapetalae</taxon>
        <taxon>asterids</taxon>
        <taxon>lamiids</taxon>
        <taxon>Lamiales</taxon>
        <taxon>Orobanchaceae</taxon>
        <taxon>Pedicularideae</taxon>
        <taxon>Castillejinae</taxon>
        <taxon>Castilleja</taxon>
    </lineage>
</organism>
<comment type="caution">
    <text evidence="1">The sequence shown here is derived from an EMBL/GenBank/DDBJ whole genome shotgun (WGS) entry which is preliminary data.</text>
</comment>
<dbReference type="EMBL" id="JAVIJP010000005">
    <property type="protein sequence ID" value="KAL3652424.1"/>
    <property type="molecule type" value="Genomic_DNA"/>
</dbReference>
<reference evidence="2" key="1">
    <citation type="journal article" date="2024" name="IScience">
        <title>Strigolactones Initiate the Formation of Haustorium-like Structures in Castilleja.</title>
        <authorList>
            <person name="Buerger M."/>
            <person name="Peterson D."/>
            <person name="Chory J."/>
        </authorList>
    </citation>
    <scope>NUCLEOTIDE SEQUENCE [LARGE SCALE GENOMIC DNA]</scope>
</reference>
<protein>
    <submittedName>
        <fullName evidence="1">Uncharacterized protein</fullName>
    </submittedName>
</protein>
<name>A0ABD3EDX3_9LAMI</name>
<sequence length="233" mass="25249">MSPSFTAAQDPVVWCFGSAEIHGGWRVFHENWKIPSGLRFSSSQAAAAEAASTSDGLTVERIIANNWVIYDESESDWKSHASSIARSIHLIKKRLRVTVEKINTKDGALKKIKLSSSQIEADNLVATALGEAVPSKKVKVSSSQLESGNTGAAVTNETDQISFRGWKCGLSKNNARQMKALRAKYAAAILGSKINLHRVRVLSEAKKYYAEKVGSEPIGVDQPLVVRAAGEPL</sequence>
<accession>A0ABD3EDX3</accession>
<keyword evidence="2" id="KW-1185">Reference proteome</keyword>